<name>A0A9P0Q609_ACAOB</name>
<keyword evidence="2" id="KW-1185">Reference proteome</keyword>
<evidence type="ECO:0000313" key="2">
    <source>
        <dbReference type="Proteomes" id="UP001152888"/>
    </source>
</evidence>
<protein>
    <submittedName>
        <fullName evidence="1">Uncharacterized protein</fullName>
    </submittedName>
</protein>
<comment type="caution">
    <text evidence="1">The sequence shown here is derived from an EMBL/GenBank/DDBJ whole genome shotgun (WGS) entry which is preliminary data.</text>
</comment>
<evidence type="ECO:0000313" key="1">
    <source>
        <dbReference type="EMBL" id="CAH2011518.1"/>
    </source>
</evidence>
<reference evidence="1" key="1">
    <citation type="submission" date="2022-03" db="EMBL/GenBank/DDBJ databases">
        <authorList>
            <person name="Sayadi A."/>
        </authorList>
    </citation>
    <scope>NUCLEOTIDE SEQUENCE</scope>
</reference>
<proteinExistence type="predicted"/>
<sequence>MSWSTLRLKLRSDSLKGVALLSALMIALWI</sequence>
<gene>
    <name evidence="1" type="ORF">ACAOBT_LOCUS32213</name>
</gene>
<dbReference type="EMBL" id="CAKOFQ010008078">
    <property type="protein sequence ID" value="CAH2011518.1"/>
    <property type="molecule type" value="Genomic_DNA"/>
</dbReference>
<accession>A0A9P0Q609</accession>
<organism evidence="1 2">
    <name type="scientific">Acanthoscelides obtectus</name>
    <name type="common">Bean weevil</name>
    <name type="synonym">Bruchus obtectus</name>
    <dbReference type="NCBI Taxonomy" id="200917"/>
    <lineage>
        <taxon>Eukaryota</taxon>
        <taxon>Metazoa</taxon>
        <taxon>Ecdysozoa</taxon>
        <taxon>Arthropoda</taxon>
        <taxon>Hexapoda</taxon>
        <taxon>Insecta</taxon>
        <taxon>Pterygota</taxon>
        <taxon>Neoptera</taxon>
        <taxon>Endopterygota</taxon>
        <taxon>Coleoptera</taxon>
        <taxon>Polyphaga</taxon>
        <taxon>Cucujiformia</taxon>
        <taxon>Chrysomeloidea</taxon>
        <taxon>Chrysomelidae</taxon>
        <taxon>Bruchinae</taxon>
        <taxon>Bruchini</taxon>
        <taxon>Acanthoscelides</taxon>
    </lineage>
</organism>
<dbReference type="Proteomes" id="UP001152888">
    <property type="component" value="Unassembled WGS sequence"/>
</dbReference>
<dbReference type="AlphaFoldDB" id="A0A9P0Q609"/>